<feature type="domain" description="Glycosyltransferase subfamily 4-like N-terminal" evidence="3">
    <location>
        <begin position="20"/>
        <end position="204"/>
    </location>
</feature>
<proteinExistence type="predicted"/>
<dbReference type="EMBL" id="LJUJ01000009">
    <property type="protein sequence ID" value="KPK63715.1"/>
    <property type="molecule type" value="Genomic_DNA"/>
</dbReference>
<dbReference type="AlphaFoldDB" id="A0A0S8FSK9"/>
<dbReference type="SUPFAM" id="SSF53756">
    <property type="entry name" value="UDP-Glycosyltransferase/glycogen phosphorylase"/>
    <property type="match status" value="1"/>
</dbReference>
<sequence length="410" mass="46096">MLSTHGYFDPVPQLGRTDTGGQVVYVLQLAKALARQGMRVDIYTRWFDPSSKQVAPVPENQDVRVIRIRAGAWQFIPKEDIYGVLPELAKNMIGFIKKNGLRYEFFHGHYVDAGIVTLEVAKAFDKPSFFTAHSIGAWKREQMGGDPEVMEKKYKFKHRVSEELRIFKSVRAQTVTTETQRKKIEELYGFSSDNIVVISPGVDVHTFRPADATGVVLETGLPKKYIFCLSRIDSNKGHALLLRAFDHVRKEIRDIHLVIGGGSAQPQRTEQEVFDTMKQIVDELGMHECVHIIGYVADELLVPCYQHAELFALPSIFEPFGMTALEAMACGKPVVASRFGGIRNVISSGESGLLIDPSNEKEFADAMIKLLKEPQLAERMGQKGCETIKGHFSWEAIAEKHIGFYEKFTS</sequence>
<keyword evidence="1" id="KW-0808">Transferase</keyword>
<accession>A0A0S8FSK9</accession>
<evidence type="ECO:0000313" key="5">
    <source>
        <dbReference type="Proteomes" id="UP000051373"/>
    </source>
</evidence>
<protein>
    <recommendedName>
        <fullName evidence="6">Glycosyl transferase family 1</fullName>
    </recommendedName>
</protein>
<dbReference type="PANTHER" id="PTHR46401:SF2">
    <property type="entry name" value="GLYCOSYLTRANSFERASE WBBK-RELATED"/>
    <property type="match status" value="1"/>
</dbReference>
<dbReference type="Gene3D" id="3.40.50.2000">
    <property type="entry name" value="Glycogen Phosphorylase B"/>
    <property type="match status" value="2"/>
</dbReference>
<name>A0A0S8FSK9_UNCW3</name>
<dbReference type="InterPro" id="IPR001296">
    <property type="entry name" value="Glyco_trans_1"/>
</dbReference>
<dbReference type="PANTHER" id="PTHR46401">
    <property type="entry name" value="GLYCOSYLTRANSFERASE WBBK-RELATED"/>
    <property type="match status" value="1"/>
</dbReference>
<organism evidence="4 5">
    <name type="scientific">candidate division WOR_3 bacterium SM23_42</name>
    <dbReference type="NCBI Taxonomy" id="1703779"/>
    <lineage>
        <taxon>Bacteria</taxon>
        <taxon>Bacteria division WOR-3</taxon>
    </lineage>
</organism>
<dbReference type="Pfam" id="PF00534">
    <property type="entry name" value="Glycos_transf_1"/>
    <property type="match status" value="1"/>
</dbReference>
<feature type="domain" description="Glycosyl transferase family 1" evidence="2">
    <location>
        <begin position="222"/>
        <end position="384"/>
    </location>
</feature>
<evidence type="ECO:0008006" key="6">
    <source>
        <dbReference type="Google" id="ProtNLM"/>
    </source>
</evidence>
<evidence type="ECO:0000259" key="2">
    <source>
        <dbReference type="Pfam" id="PF00534"/>
    </source>
</evidence>
<dbReference type="GO" id="GO:0016757">
    <property type="term" value="F:glycosyltransferase activity"/>
    <property type="evidence" value="ECO:0007669"/>
    <property type="project" value="InterPro"/>
</dbReference>
<comment type="caution">
    <text evidence="4">The sequence shown here is derived from an EMBL/GenBank/DDBJ whole genome shotgun (WGS) entry which is preliminary data.</text>
</comment>
<dbReference type="Proteomes" id="UP000051373">
    <property type="component" value="Unassembled WGS sequence"/>
</dbReference>
<evidence type="ECO:0000313" key="4">
    <source>
        <dbReference type="EMBL" id="KPK63715.1"/>
    </source>
</evidence>
<gene>
    <name evidence="4" type="ORF">AMJ83_05815</name>
</gene>
<dbReference type="PATRIC" id="fig|1703779.3.peg.1495"/>
<reference evidence="4 5" key="1">
    <citation type="journal article" date="2015" name="Microbiome">
        <title>Genomic resolution of linkages in carbon, nitrogen, and sulfur cycling among widespread estuary sediment bacteria.</title>
        <authorList>
            <person name="Baker B.J."/>
            <person name="Lazar C.S."/>
            <person name="Teske A.P."/>
            <person name="Dick G.J."/>
        </authorList>
    </citation>
    <scope>NUCLEOTIDE SEQUENCE [LARGE SCALE GENOMIC DNA]</scope>
    <source>
        <strain evidence="4">SM23_42</strain>
    </source>
</reference>
<evidence type="ECO:0000256" key="1">
    <source>
        <dbReference type="ARBA" id="ARBA00022679"/>
    </source>
</evidence>
<dbReference type="Pfam" id="PF13439">
    <property type="entry name" value="Glyco_transf_4"/>
    <property type="match status" value="1"/>
</dbReference>
<dbReference type="STRING" id="1703779.AMJ83_05815"/>
<evidence type="ECO:0000259" key="3">
    <source>
        <dbReference type="Pfam" id="PF13439"/>
    </source>
</evidence>
<dbReference type="GO" id="GO:0009103">
    <property type="term" value="P:lipopolysaccharide biosynthetic process"/>
    <property type="evidence" value="ECO:0007669"/>
    <property type="project" value="TreeGrafter"/>
</dbReference>
<dbReference type="InterPro" id="IPR028098">
    <property type="entry name" value="Glyco_trans_4-like_N"/>
</dbReference>